<dbReference type="RefSeq" id="WP_168362309.1">
    <property type="nucleotide sequence ID" value="NZ_CP033622.1"/>
</dbReference>
<dbReference type="InterPro" id="IPR004091">
    <property type="entry name" value="Chemotax_Me-accpt_rcpt_Me-site"/>
</dbReference>
<keyword evidence="2" id="KW-1003">Cell membrane</keyword>
<dbReference type="GO" id="GO:0007165">
    <property type="term" value="P:signal transduction"/>
    <property type="evidence" value="ECO:0007669"/>
    <property type="project" value="UniProtKB-KW"/>
</dbReference>
<evidence type="ECO:0000259" key="15">
    <source>
        <dbReference type="PROSITE" id="PS50885"/>
    </source>
</evidence>
<gene>
    <name evidence="16" type="ORF">DWG24_09245</name>
</gene>
<dbReference type="Gene3D" id="1.10.287.950">
    <property type="entry name" value="Methyl-accepting chemotaxis protein"/>
    <property type="match status" value="1"/>
</dbReference>
<keyword evidence="9 11" id="KW-0807">Transducer</keyword>
<dbReference type="GO" id="GO:0005886">
    <property type="term" value="C:plasma membrane"/>
    <property type="evidence" value="ECO:0007669"/>
    <property type="project" value="UniProtKB-SubCell"/>
</dbReference>
<dbReference type="CDD" id="cd11386">
    <property type="entry name" value="MCP_signal"/>
    <property type="match status" value="1"/>
</dbReference>
<evidence type="ECO:0000256" key="4">
    <source>
        <dbReference type="ARBA" id="ARBA00022500"/>
    </source>
</evidence>
<dbReference type="Gene3D" id="1.20.120.30">
    <property type="entry name" value="Aspartate receptor, ligand-binding domain"/>
    <property type="match status" value="1"/>
</dbReference>
<dbReference type="PROSITE" id="PS50111">
    <property type="entry name" value="CHEMOTAXIS_TRANSDUC_2"/>
    <property type="match status" value="1"/>
</dbReference>
<evidence type="ECO:0000256" key="9">
    <source>
        <dbReference type="ARBA" id="ARBA00023224"/>
    </source>
</evidence>
<dbReference type="FunFam" id="1.10.287.950:FF:000001">
    <property type="entry name" value="Methyl-accepting chemotaxis sensory transducer"/>
    <property type="match status" value="1"/>
</dbReference>
<dbReference type="GO" id="GO:0004888">
    <property type="term" value="F:transmembrane signaling receptor activity"/>
    <property type="evidence" value="ECO:0007669"/>
    <property type="project" value="InterPro"/>
</dbReference>
<keyword evidence="6 13" id="KW-0812">Transmembrane</keyword>
<keyword evidence="3" id="KW-0488">Methylation</keyword>
<feature type="domain" description="Methyl-accepting transducer" evidence="14">
    <location>
        <begin position="273"/>
        <end position="502"/>
    </location>
</feature>
<dbReference type="CDD" id="cd19407">
    <property type="entry name" value="Tar_Tsr_sensor"/>
    <property type="match status" value="1"/>
</dbReference>
<proteinExistence type="inferred from homology"/>
<dbReference type="InterPro" id="IPR051310">
    <property type="entry name" value="MCP_chemotaxis"/>
</dbReference>
<evidence type="ECO:0000256" key="10">
    <source>
        <dbReference type="ARBA" id="ARBA00029447"/>
    </source>
</evidence>
<dbReference type="PROSITE" id="PS50885">
    <property type="entry name" value="HAMP"/>
    <property type="match status" value="1"/>
</dbReference>
<evidence type="ECO:0000256" key="1">
    <source>
        <dbReference type="ARBA" id="ARBA00004429"/>
    </source>
</evidence>
<dbReference type="CDD" id="cd06225">
    <property type="entry name" value="HAMP"/>
    <property type="match status" value="1"/>
</dbReference>
<feature type="transmembrane region" description="Helical" evidence="13">
    <location>
        <begin position="191"/>
        <end position="214"/>
    </location>
</feature>
<dbReference type="AlphaFoldDB" id="A0AAE6YYU0"/>
<evidence type="ECO:0000256" key="13">
    <source>
        <dbReference type="SAM" id="Phobius"/>
    </source>
</evidence>
<feature type="domain" description="HAMP" evidence="15">
    <location>
        <begin position="216"/>
        <end position="268"/>
    </location>
</feature>
<keyword evidence="4" id="KW-0145">Chemotaxis</keyword>
<protein>
    <submittedName>
        <fullName evidence="16">HAMP domain-containing protein</fullName>
    </submittedName>
</protein>
<dbReference type="Pfam" id="PF00015">
    <property type="entry name" value="MCPsignal"/>
    <property type="match status" value="1"/>
</dbReference>
<keyword evidence="5" id="KW-0997">Cell inner membrane</keyword>
<evidence type="ECO:0000313" key="17">
    <source>
        <dbReference type="Proteomes" id="UP000500801"/>
    </source>
</evidence>
<evidence type="ECO:0000313" key="16">
    <source>
        <dbReference type="EMBL" id="QIZ50939.1"/>
    </source>
</evidence>
<dbReference type="PROSITE" id="PS00538">
    <property type="entry name" value="CHEMOTAXIS_TRANSDUC_1"/>
    <property type="match status" value="1"/>
</dbReference>
<dbReference type="Proteomes" id="UP000500801">
    <property type="component" value="Chromosome"/>
</dbReference>
<accession>A0AAE6YYU0</accession>
<sequence>MFRNIKIVTGLFSLLLALSLLQLVSYGFFFGAMKSDRNNFVVAQTLRKQSSELNASWIALIQTRNTMNRAIARMIMETNNIPSAGKSAELIDVANQSLAQADKHFAAYAQIPLLSVQDAALAKDIDTHYQALRRVLQQIVDLIKTQDVKTIQALPTQKMQDAFQNSFDAYFRQNDALNDSAVTDSNQNYDYSIIVIAVCVLILIFATSSAWVYIRRVLLQPLLRVITHLHHIATGDLTQSLHIEAKNEIGQLAQSVRHMQHSLTDTVGKVRTSADEIYRSASEIAGGNSDLSSRTEQQSASLVETAASMEQLTATVKQNADNARHASQLARDASDTAHKGLQVVDNVVSTMKKISGSSQKINDITALIDSIAFQTNILALNAAVEAARAGEQGRGFAVVAGEVRNLAKRSAEAAHEIKGLIEDSVNRVHEGSVLVTSAGETMGELVKAVSRVTDIMGEISSASEEQSRGIDQVSQAVSEMDRVTQQNAVLVEQSANAAVSLEEQSDHLNHAVSLFRLHATPSQDSGRNRPVIGTSDKKPSPLTLPGKAATAGAYHDTGNWETF</sequence>
<evidence type="ECO:0000256" key="3">
    <source>
        <dbReference type="ARBA" id="ARBA00022481"/>
    </source>
</evidence>
<dbReference type="PANTHER" id="PTHR43531">
    <property type="entry name" value="PROTEIN ICFG"/>
    <property type="match status" value="1"/>
</dbReference>
<dbReference type="InterPro" id="IPR004090">
    <property type="entry name" value="Chemotax_Me-accpt_rcpt"/>
</dbReference>
<dbReference type="SUPFAM" id="SSF47170">
    <property type="entry name" value="Aspartate receptor, ligand-binding domain"/>
    <property type="match status" value="1"/>
</dbReference>
<organism evidence="16 17">
    <name type="scientific">Dickeya zeae</name>
    <dbReference type="NCBI Taxonomy" id="204042"/>
    <lineage>
        <taxon>Bacteria</taxon>
        <taxon>Pseudomonadati</taxon>
        <taxon>Pseudomonadota</taxon>
        <taxon>Gammaproteobacteria</taxon>
        <taxon>Enterobacterales</taxon>
        <taxon>Pectobacteriaceae</taxon>
        <taxon>Dickeya</taxon>
    </lineage>
</organism>
<dbReference type="InterPro" id="IPR035440">
    <property type="entry name" value="4HB_MCP_dom_sf"/>
</dbReference>
<dbReference type="PRINTS" id="PR00260">
    <property type="entry name" value="CHEMTRNSDUCR"/>
</dbReference>
<evidence type="ECO:0000256" key="7">
    <source>
        <dbReference type="ARBA" id="ARBA00022989"/>
    </source>
</evidence>
<dbReference type="Pfam" id="PF00672">
    <property type="entry name" value="HAMP"/>
    <property type="match status" value="1"/>
</dbReference>
<dbReference type="PANTHER" id="PTHR43531:SF14">
    <property type="entry name" value="METHYL-ACCEPTING CHEMOTAXIS PROTEIN I-RELATED"/>
    <property type="match status" value="1"/>
</dbReference>
<evidence type="ECO:0000256" key="2">
    <source>
        <dbReference type="ARBA" id="ARBA00022475"/>
    </source>
</evidence>
<comment type="similarity">
    <text evidence="10">Belongs to the methyl-accepting chemotaxis (MCP) protein family.</text>
</comment>
<evidence type="ECO:0000256" key="6">
    <source>
        <dbReference type="ARBA" id="ARBA00022692"/>
    </source>
</evidence>
<keyword evidence="8 13" id="KW-0472">Membrane</keyword>
<dbReference type="GO" id="GO:0006935">
    <property type="term" value="P:chemotaxis"/>
    <property type="evidence" value="ECO:0007669"/>
    <property type="project" value="UniProtKB-KW"/>
</dbReference>
<feature type="region of interest" description="Disordered" evidence="12">
    <location>
        <begin position="519"/>
        <end position="563"/>
    </location>
</feature>
<dbReference type="SMART" id="SM00304">
    <property type="entry name" value="HAMP"/>
    <property type="match status" value="1"/>
</dbReference>
<reference evidence="16 17" key="1">
    <citation type="submission" date="2018-11" db="EMBL/GenBank/DDBJ databases">
        <title>Complete genome sequence of Dickeya zeae strain CE1 infecting Canna edulis Ker-Gawl. in China.</title>
        <authorList>
            <person name="Zhang J."/>
            <person name="Lin B."/>
            <person name="Shen H."/>
            <person name="Jiang S."/>
            <person name="Pu X."/>
            <person name="Sun D."/>
        </authorList>
    </citation>
    <scope>NUCLEOTIDE SEQUENCE [LARGE SCALE GENOMIC DNA]</scope>
    <source>
        <strain evidence="16 17">CE1</strain>
    </source>
</reference>
<keyword evidence="7 13" id="KW-1133">Transmembrane helix</keyword>
<comment type="subcellular location">
    <subcellularLocation>
        <location evidence="1">Cell inner membrane</location>
        <topology evidence="1">Multi-pass membrane protein</topology>
    </subcellularLocation>
</comment>
<dbReference type="Pfam" id="PF02203">
    <property type="entry name" value="TarH"/>
    <property type="match status" value="1"/>
</dbReference>
<dbReference type="InterPro" id="IPR003660">
    <property type="entry name" value="HAMP_dom"/>
</dbReference>
<dbReference type="SMART" id="SM00283">
    <property type="entry name" value="MA"/>
    <property type="match status" value="1"/>
</dbReference>
<name>A0AAE6YYU0_9GAMM</name>
<evidence type="ECO:0000256" key="12">
    <source>
        <dbReference type="SAM" id="MobiDB-lite"/>
    </source>
</evidence>
<evidence type="ECO:0000256" key="11">
    <source>
        <dbReference type="PROSITE-ProRule" id="PRU00284"/>
    </source>
</evidence>
<evidence type="ECO:0000256" key="8">
    <source>
        <dbReference type="ARBA" id="ARBA00023136"/>
    </source>
</evidence>
<dbReference type="InterPro" id="IPR004089">
    <property type="entry name" value="MCPsignal_dom"/>
</dbReference>
<evidence type="ECO:0000256" key="5">
    <source>
        <dbReference type="ARBA" id="ARBA00022519"/>
    </source>
</evidence>
<dbReference type="EMBL" id="CP033622">
    <property type="protein sequence ID" value="QIZ50939.1"/>
    <property type="molecule type" value="Genomic_DNA"/>
</dbReference>
<dbReference type="InterPro" id="IPR003122">
    <property type="entry name" value="Tar_rcpt_lig-bd"/>
</dbReference>
<dbReference type="SUPFAM" id="SSF58104">
    <property type="entry name" value="Methyl-accepting chemotaxis protein (MCP) signaling domain"/>
    <property type="match status" value="1"/>
</dbReference>
<evidence type="ECO:0000259" key="14">
    <source>
        <dbReference type="PROSITE" id="PS50111"/>
    </source>
</evidence>
<dbReference type="SMART" id="SM00319">
    <property type="entry name" value="TarH"/>
    <property type="match status" value="1"/>
</dbReference>